<keyword evidence="3" id="KW-1185">Reference proteome</keyword>
<protein>
    <recommendedName>
        <fullName evidence="4">Rod shape-determining protein MreD</fullName>
    </recommendedName>
</protein>
<organism evidence="2 3">
    <name type="scientific">Tepiditoga spiralis</name>
    <dbReference type="NCBI Taxonomy" id="2108365"/>
    <lineage>
        <taxon>Bacteria</taxon>
        <taxon>Thermotogati</taxon>
        <taxon>Thermotogota</taxon>
        <taxon>Thermotogae</taxon>
        <taxon>Petrotogales</taxon>
        <taxon>Petrotogaceae</taxon>
        <taxon>Tepiditoga</taxon>
    </lineage>
</organism>
<evidence type="ECO:0000313" key="3">
    <source>
        <dbReference type="Proteomes" id="UP000516361"/>
    </source>
</evidence>
<dbReference type="RefSeq" id="WP_190614696.1">
    <property type="nucleotide sequence ID" value="NZ_AP018712.1"/>
</dbReference>
<accession>A0A7G1G5K6</accession>
<feature type="transmembrane region" description="Helical" evidence="1">
    <location>
        <begin position="113"/>
        <end position="131"/>
    </location>
</feature>
<keyword evidence="1" id="KW-0812">Transmembrane</keyword>
<evidence type="ECO:0000256" key="1">
    <source>
        <dbReference type="SAM" id="Phobius"/>
    </source>
</evidence>
<dbReference type="EMBL" id="AP018712">
    <property type="protein sequence ID" value="BBE31870.1"/>
    <property type="molecule type" value="Genomic_DNA"/>
</dbReference>
<reference evidence="2 3" key="1">
    <citation type="submission" date="2018-06" db="EMBL/GenBank/DDBJ databases">
        <title>Genome sequencing of Oceanotoga sp. sy52.</title>
        <authorList>
            <person name="Mori K."/>
        </authorList>
    </citation>
    <scope>NUCLEOTIDE SEQUENCE [LARGE SCALE GENOMIC DNA]</scope>
    <source>
        <strain evidence="3">sy52</strain>
    </source>
</reference>
<dbReference type="Proteomes" id="UP000516361">
    <property type="component" value="Chromosome"/>
</dbReference>
<feature type="transmembrane region" description="Helical" evidence="1">
    <location>
        <begin position="63"/>
        <end position="81"/>
    </location>
</feature>
<evidence type="ECO:0000313" key="2">
    <source>
        <dbReference type="EMBL" id="BBE31870.1"/>
    </source>
</evidence>
<dbReference type="AlphaFoldDB" id="A0A7G1G5K6"/>
<gene>
    <name evidence="2" type="ORF">OSSY52_20110</name>
</gene>
<dbReference type="KEGG" id="ocy:OSSY52_20110"/>
<keyword evidence="1" id="KW-0472">Membrane</keyword>
<keyword evidence="1" id="KW-1133">Transmembrane helix</keyword>
<proteinExistence type="predicted"/>
<name>A0A7G1G5K6_9BACT</name>
<evidence type="ECO:0008006" key="4">
    <source>
        <dbReference type="Google" id="ProtNLM"/>
    </source>
</evidence>
<dbReference type="InParanoid" id="A0A7G1G5K6"/>
<sequence>MKYLLFFLFTIASSSWDRWLGQYLFFSYPIVSVYLKNLDFNEKTKNMYAFLYTLIYFSLKYDVGLYAIIFLVIYIIIDTIFINIQKNFISTIAYTIPSTLFLCSIKWTPIPLIITLSIIIILYFINMRLIINEKS</sequence>